<accession>A0A3G1KV50</accession>
<dbReference type="Pfam" id="PF06050">
    <property type="entry name" value="HGD-D"/>
    <property type="match status" value="1"/>
</dbReference>
<dbReference type="InterPro" id="IPR051805">
    <property type="entry name" value="Dehydratase_Activator_Redct"/>
</dbReference>
<evidence type="ECO:0000313" key="2">
    <source>
        <dbReference type="Proteomes" id="UP000323521"/>
    </source>
</evidence>
<dbReference type="PANTHER" id="PTHR32329">
    <property type="entry name" value="BIFUNCTIONAL PROTEIN [INCLUDES 2-HYDROXYACYL-COA DEHYDRATASE (N-TER) AND ITS ACTIVATOR DOMAIN (C_TERM)-RELATED"/>
    <property type="match status" value="1"/>
</dbReference>
<organism evidence="1 2">
    <name type="scientific">Formimonas warabiya</name>
    <dbReference type="NCBI Taxonomy" id="1761012"/>
    <lineage>
        <taxon>Bacteria</taxon>
        <taxon>Bacillati</taxon>
        <taxon>Bacillota</taxon>
        <taxon>Clostridia</taxon>
        <taxon>Eubacteriales</taxon>
        <taxon>Peptococcaceae</taxon>
        <taxon>Candidatus Formimonas</taxon>
    </lineage>
</organism>
<dbReference type="AlphaFoldDB" id="A0A3G1KV50"/>
<dbReference type="RefSeq" id="WP_148135577.1">
    <property type="nucleotide sequence ID" value="NZ_CP017634.1"/>
</dbReference>
<gene>
    <name evidence="1" type="ORF">DCMF_17295</name>
</gene>
<dbReference type="InterPro" id="IPR010327">
    <property type="entry name" value="FldB/FldC_alpha/beta"/>
</dbReference>
<dbReference type="Gene3D" id="3.40.50.11900">
    <property type="match status" value="1"/>
</dbReference>
<proteinExistence type="predicted"/>
<sequence>MKVSFPYMGTPIGYKKLLTLLGHQIIDPPKPTQRTIDLGAKYSPEFACFPMKVLLGTYIEAIEMGADTLVSSGGHGPCRAGFYGEVQEKILRSLGYQAEVIIFDSFKQDFWGFVKKVKKIKGKSSWRDVWHALKLSYRTLKILDSLEKQIQTVRAYEVNKGQSNMTWERIEKMLDQALTEEELTRAAKAGQQMIDAIEIYQVPEKQKVRIGIVGEIYVVMESSVNMRVEQKLGDLGCEVRRAHYLSEWVDYNLIPHRFSKPHELEIIRKGEKYIELCIGGHARENMGYVVDYKEQGFDGIVHLMPFGCLPELISQSILPKMAKELDIPILTLSLDEQTGRANNLTRLEAFVDLIRAKKNSTKFKHVS</sequence>
<dbReference type="EMBL" id="CP017634">
    <property type="protein sequence ID" value="ATW26280.1"/>
    <property type="molecule type" value="Genomic_DNA"/>
</dbReference>
<dbReference type="Proteomes" id="UP000323521">
    <property type="component" value="Chromosome"/>
</dbReference>
<protein>
    <recommendedName>
        <fullName evidence="3">CoA protein activase</fullName>
    </recommendedName>
</protein>
<evidence type="ECO:0008006" key="3">
    <source>
        <dbReference type="Google" id="ProtNLM"/>
    </source>
</evidence>
<dbReference type="PANTHER" id="PTHR32329:SF2">
    <property type="entry name" value="BIFUNCTIONAL PROTEIN [INCLUDES 2-HYDROXYACYL-COA DEHYDRATASE (N-TER) AND ITS ACTIVATOR DOMAIN (C_TERM)"/>
    <property type="match status" value="1"/>
</dbReference>
<dbReference type="KEGG" id="fwa:DCMF_17295"/>
<name>A0A3G1KV50_FORW1</name>
<dbReference type="OrthoDB" id="9780120at2"/>
<evidence type="ECO:0000313" key="1">
    <source>
        <dbReference type="EMBL" id="ATW26280.1"/>
    </source>
</evidence>
<keyword evidence="2" id="KW-1185">Reference proteome</keyword>
<reference evidence="1 2" key="1">
    <citation type="submission" date="2016-10" db="EMBL/GenBank/DDBJ databases">
        <title>Complete Genome Sequence of Peptococcaceae strain DCMF.</title>
        <authorList>
            <person name="Edwards R.J."/>
            <person name="Holland S.I."/>
            <person name="Deshpande N.P."/>
            <person name="Wong Y.K."/>
            <person name="Ertan H."/>
            <person name="Manefield M."/>
            <person name="Russell T.L."/>
            <person name="Lee M.J."/>
        </authorList>
    </citation>
    <scope>NUCLEOTIDE SEQUENCE [LARGE SCALE GENOMIC DNA]</scope>
    <source>
        <strain evidence="1 2">DCMF</strain>
    </source>
</reference>